<keyword evidence="1" id="KW-0446">Lipid-binding</keyword>
<name>X1DUU4_9ZZZZ</name>
<dbReference type="Gene3D" id="3.30.1180.10">
    <property type="match status" value="1"/>
</dbReference>
<dbReference type="InterPro" id="IPR050270">
    <property type="entry name" value="DegV_domain_contain"/>
</dbReference>
<protein>
    <recommendedName>
        <fullName evidence="3">DegV family protein</fullName>
    </recommendedName>
</protein>
<proteinExistence type="predicted"/>
<organism evidence="2">
    <name type="scientific">marine sediment metagenome</name>
    <dbReference type="NCBI Taxonomy" id="412755"/>
    <lineage>
        <taxon>unclassified sequences</taxon>
        <taxon>metagenomes</taxon>
        <taxon>ecological metagenomes</taxon>
    </lineage>
</organism>
<reference evidence="2" key="1">
    <citation type="journal article" date="2014" name="Front. Microbiol.">
        <title>High frequency of phylogenetically diverse reductive dehalogenase-homologous genes in deep subseafloor sedimentary metagenomes.</title>
        <authorList>
            <person name="Kawai M."/>
            <person name="Futagami T."/>
            <person name="Toyoda A."/>
            <person name="Takaki Y."/>
            <person name="Nishi S."/>
            <person name="Hori S."/>
            <person name="Arai W."/>
            <person name="Tsubouchi T."/>
            <person name="Morono Y."/>
            <person name="Uchiyama I."/>
            <person name="Ito T."/>
            <person name="Fujiyama A."/>
            <person name="Inagaki F."/>
            <person name="Takami H."/>
        </authorList>
    </citation>
    <scope>NUCLEOTIDE SEQUENCE</scope>
    <source>
        <strain evidence="2">Expedition CK06-06</strain>
    </source>
</reference>
<dbReference type="EMBL" id="BARU01002080">
    <property type="protein sequence ID" value="GAH23947.1"/>
    <property type="molecule type" value="Genomic_DNA"/>
</dbReference>
<dbReference type="GO" id="GO:0008289">
    <property type="term" value="F:lipid binding"/>
    <property type="evidence" value="ECO:0007669"/>
    <property type="project" value="UniProtKB-KW"/>
</dbReference>
<evidence type="ECO:0000256" key="1">
    <source>
        <dbReference type="ARBA" id="ARBA00023121"/>
    </source>
</evidence>
<sequence>DVARKTIPRVGFLAAFDTLEYLRRGGRIGKAQVFLTSVLKINPLITLKDGLVEPAGKTRSRAKALDRLYDFATGYSYIEEMAVEDTACPDEADELAQRLSSKFPREHIYRSKMTPVIGTHTGPGLLLVSVLGE</sequence>
<dbReference type="PROSITE" id="PS51482">
    <property type="entry name" value="DEGV"/>
    <property type="match status" value="1"/>
</dbReference>
<accession>X1DUU4</accession>
<dbReference type="NCBIfam" id="TIGR00762">
    <property type="entry name" value="DegV"/>
    <property type="match status" value="1"/>
</dbReference>
<feature type="non-terminal residue" evidence="2">
    <location>
        <position position="1"/>
    </location>
</feature>
<dbReference type="PANTHER" id="PTHR33434:SF2">
    <property type="entry name" value="FATTY ACID-BINDING PROTEIN TM_1468"/>
    <property type="match status" value="1"/>
</dbReference>
<dbReference type="AlphaFoldDB" id="X1DUU4"/>
<evidence type="ECO:0000313" key="2">
    <source>
        <dbReference type="EMBL" id="GAH23947.1"/>
    </source>
</evidence>
<dbReference type="Pfam" id="PF02645">
    <property type="entry name" value="DegV"/>
    <property type="match status" value="1"/>
</dbReference>
<gene>
    <name evidence="2" type="ORF">S03H2_05072</name>
</gene>
<dbReference type="PANTHER" id="PTHR33434">
    <property type="entry name" value="DEGV DOMAIN-CONTAINING PROTEIN DR_1986-RELATED"/>
    <property type="match status" value="1"/>
</dbReference>
<comment type="caution">
    <text evidence="2">The sequence shown here is derived from an EMBL/GenBank/DDBJ whole genome shotgun (WGS) entry which is preliminary data.</text>
</comment>
<dbReference type="InterPro" id="IPR043168">
    <property type="entry name" value="DegV_C"/>
</dbReference>
<evidence type="ECO:0008006" key="3">
    <source>
        <dbReference type="Google" id="ProtNLM"/>
    </source>
</evidence>
<dbReference type="InterPro" id="IPR003797">
    <property type="entry name" value="DegV"/>
</dbReference>
<dbReference type="SUPFAM" id="SSF82549">
    <property type="entry name" value="DAK1/DegV-like"/>
    <property type="match status" value="1"/>
</dbReference>